<comment type="similarity">
    <text evidence="1 2">Belongs to the BioY family.</text>
</comment>
<feature type="transmembrane region" description="Helical" evidence="3">
    <location>
        <begin position="150"/>
        <end position="172"/>
    </location>
</feature>
<organism evidence="4 5">
    <name type="scientific">Nosocomiicoccus ampullae</name>
    <dbReference type="NCBI Taxonomy" id="489910"/>
    <lineage>
        <taxon>Bacteria</taxon>
        <taxon>Bacillati</taxon>
        <taxon>Bacillota</taxon>
        <taxon>Bacilli</taxon>
        <taxon>Bacillales</taxon>
        <taxon>Staphylococcaceae</taxon>
        <taxon>Nosocomiicoccus</taxon>
    </lineage>
</organism>
<dbReference type="InterPro" id="IPR003784">
    <property type="entry name" value="BioY"/>
</dbReference>
<comment type="subcellular location">
    <subcellularLocation>
        <location evidence="2">Cell membrane</location>
        <topology evidence="2">Multi-pass membrane protein</topology>
    </subcellularLocation>
</comment>
<feature type="transmembrane region" description="Helical" evidence="3">
    <location>
        <begin position="49"/>
        <end position="69"/>
    </location>
</feature>
<sequence length="180" mass="18936">MKTKELVFCAVFVALVAISSMITIPIGPVPITLQTPMVILTGALLGRRLGVITMVVYLVAGLIGAPVFAGGSGGIGSLTSPSFGFILGFIPLAYFSGLGNSGGKNTFTAILITLFGMVVLFTIGFLYFYFIMNVVLESPTGLAESIMVTVAPFIIKDLIVTVVVVLFSHTLVRRGITPQT</sequence>
<dbReference type="PANTHER" id="PTHR34295:SF1">
    <property type="entry name" value="BIOTIN TRANSPORTER BIOY"/>
    <property type="match status" value="1"/>
</dbReference>
<keyword evidence="5" id="KW-1185">Reference proteome</keyword>
<dbReference type="AlphaFoldDB" id="A0A9Q2CZB1"/>
<dbReference type="RefSeq" id="WP_183673424.1">
    <property type="nucleotide sequence ID" value="NZ_CBCRYX010000002.1"/>
</dbReference>
<dbReference type="GO" id="GO:0015225">
    <property type="term" value="F:biotin transmembrane transporter activity"/>
    <property type="evidence" value="ECO:0007669"/>
    <property type="project" value="UniProtKB-UniRule"/>
</dbReference>
<keyword evidence="3" id="KW-0812">Transmembrane</keyword>
<dbReference type="Pfam" id="PF02632">
    <property type="entry name" value="BioY"/>
    <property type="match status" value="1"/>
</dbReference>
<evidence type="ECO:0000313" key="4">
    <source>
        <dbReference type="EMBL" id="MBB5175800.1"/>
    </source>
</evidence>
<accession>A0A9Q2CZB1</accession>
<feature type="transmembrane region" description="Helical" evidence="3">
    <location>
        <begin position="6"/>
        <end position="28"/>
    </location>
</feature>
<protein>
    <recommendedName>
        <fullName evidence="2">Biotin transporter</fullName>
    </recommendedName>
</protein>
<keyword evidence="3" id="KW-1133">Transmembrane helix</keyword>
<gene>
    <name evidence="4" type="ORF">HNQ45_000675</name>
</gene>
<comment type="caution">
    <text evidence="4">The sequence shown here is derived from an EMBL/GenBank/DDBJ whole genome shotgun (WGS) entry which is preliminary data.</text>
</comment>
<dbReference type="GO" id="GO:0005886">
    <property type="term" value="C:plasma membrane"/>
    <property type="evidence" value="ECO:0007669"/>
    <property type="project" value="UniProtKB-SubCell"/>
</dbReference>
<dbReference type="PANTHER" id="PTHR34295">
    <property type="entry name" value="BIOTIN TRANSPORTER BIOY"/>
    <property type="match status" value="1"/>
</dbReference>
<evidence type="ECO:0000256" key="2">
    <source>
        <dbReference type="PIRNR" id="PIRNR016661"/>
    </source>
</evidence>
<reference evidence="4 5" key="1">
    <citation type="submission" date="2020-08" db="EMBL/GenBank/DDBJ databases">
        <title>Genomic Encyclopedia of Type Strains, Phase IV (KMG-IV): sequencing the most valuable type-strain genomes for metagenomic binning, comparative biology and taxonomic classification.</title>
        <authorList>
            <person name="Goeker M."/>
        </authorList>
    </citation>
    <scope>NUCLEOTIDE SEQUENCE [LARGE SCALE GENOMIC DNA]</scope>
    <source>
        <strain evidence="4 5">DSM 19163</strain>
    </source>
</reference>
<dbReference type="EMBL" id="JACHHF010000003">
    <property type="protein sequence ID" value="MBB5175800.1"/>
    <property type="molecule type" value="Genomic_DNA"/>
</dbReference>
<evidence type="ECO:0000313" key="5">
    <source>
        <dbReference type="Proteomes" id="UP000579136"/>
    </source>
</evidence>
<dbReference type="Proteomes" id="UP000579136">
    <property type="component" value="Unassembled WGS sequence"/>
</dbReference>
<evidence type="ECO:0000256" key="1">
    <source>
        <dbReference type="ARBA" id="ARBA00010692"/>
    </source>
</evidence>
<keyword evidence="2" id="KW-0813">Transport</keyword>
<name>A0A9Q2CZB1_9STAP</name>
<feature type="transmembrane region" description="Helical" evidence="3">
    <location>
        <begin position="107"/>
        <end position="130"/>
    </location>
</feature>
<dbReference type="Gene3D" id="1.10.1760.20">
    <property type="match status" value="1"/>
</dbReference>
<keyword evidence="2 3" id="KW-0472">Membrane</keyword>
<feature type="transmembrane region" description="Helical" evidence="3">
    <location>
        <begin position="75"/>
        <end position="95"/>
    </location>
</feature>
<dbReference type="PIRSF" id="PIRSF016661">
    <property type="entry name" value="BioY"/>
    <property type="match status" value="1"/>
</dbReference>
<proteinExistence type="inferred from homology"/>
<keyword evidence="2" id="KW-1003">Cell membrane</keyword>
<evidence type="ECO:0000256" key="3">
    <source>
        <dbReference type="SAM" id="Phobius"/>
    </source>
</evidence>